<reference evidence="2 3" key="1">
    <citation type="submission" date="2016-07" db="EMBL/GenBank/DDBJ databases">
        <title>Pervasive Adenine N6-methylation of Active Genes in Fungi.</title>
        <authorList>
            <consortium name="DOE Joint Genome Institute"/>
            <person name="Mondo S.J."/>
            <person name="Dannebaum R.O."/>
            <person name="Kuo R.C."/>
            <person name="Labutti K."/>
            <person name="Haridas S."/>
            <person name="Kuo A."/>
            <person name="Salamov A."/>
            <person name="Ahrendt S.R."/>
            <person name="Lipzen A."/>
            <person name="Sullivan W."/>
            <person name="Andreopoulos W.B."/>
            <person name="Clum A."/>
            <person name="Lindquist E."/>
            <person name="Daum C."/>
            <person name="Ramamoorthy G.K."/>
            <person name="Gryganskyi A."/>
            <person name="Culley D."/>
            <person name="Magnuson J.K."/>
            <person name="James T.Y."/>
            <person name="O'Malley M.A."/>
            <person name="Stajich J.E."/>
            <person name="Spatafora J.W."/>
            <person name="Visel A."/>
            <person name="Grigoriev I.V."/>
        </authorList>
    </citation>
    <scope>NUCLEOTIDE SEQUENCE [LARGE SCALE GENOMIC DNA]</scope>
    <source>
        <strain evidence="2 3">CBS 115471</strain>
    </source>
</reference>
<evidence type="ECO:0000313" key="2">
    <source>
        <dbReference type="EMBL" id="ORY13589.1"/>
    </source>
</evidence>
<accession>A0A1Y1ZTK7</accession>
<feature type="region of interest" description="Disordered" evidence="1">
    <location>
        <begin position="237"/>
        <end position="275"/>
    </location>
</feature>
<evidence type="ECO:0000313" key="3">
    <source>
        <dbReference type="Proteomes" id="UP000193144"/>
    </source>
</evidence>
<evidence type="ECO:0000256" key="1">
    <source>
        <dbReference type="SAM" id="MobiDB-lite"/>
    </source>
</evidence>
<feature type="compositionally biased region" description="Polar residues" evidence="1">
    <location>
        <begin position="256"/>
        <end position="265"/>
    </location>
</feature>
<dbReference type="AlphaFoldDB" id="A0A1Y1ZTK7"/>
<dbReference type="Proteomes" id="UP000193144">
    <property type="component" value="Unassembled WGS sequence"/>
</dbReference>
<proteinExistence type="predicted"/>
<name>A0A1Y1ZTK7_9PLEO</name>
<protein>
    <submittedName>
        <fullName evidence="2">Uncharacterized protein</fullName>
    </submittedName>
</protein>
<keyword evidence="3" id="KW-1185">Reference proteome</keyword>
<organism evidence="2 3">
    <name type="scientific">Clohesyomyces aquaticus</name>
    <dbReference type="NCBI Taxonomy" id="1231657"/>
    <lineage>
        <taxon>Eukaryota</taxon>
        <taxon>Fungi</taxon>
        <taxon>Dikarya</taxon>
        <taxon>Ascomycota</taxon>
        <taxon>Pezizomycotina</taxon>
        <taxon>Dothideomycetes</taxon>
        <taxon>Pleosporomycetidae</taxon>
        <taxon>Pleosporales</taxon>
        <taxon>Lindgomycetaceae</taxon>
        <taxon>Clohesyomyces</taxon>
    </lineage>
</organism>
<sequence length="468" mass="53699">MVEFQPDARKKFEAYHNSLLQRGEPRNRFQRYCEVEQQHSERYIVSIKKEAILQGCDFGSLEEYTRDGWVQKILKTKYTNHRNSWVRDTRKGGAALRRRQFWSFKVWQTRDIKVDIVDRVKLKVRHKFSSLDTIEESEQEAIYQMPHRRAVPQKKTSITPEIEVENDEATIQYLIGLIQRAYPEMQQATRENTFPPLSVVDCTQPFPSQNQYQLQEYTETGEMNTLLEKLENTLLEPLKHSLPPPSPEVDFHDPLQPTSNENQPPVKSREADSIEGPIEGHWKAKCIHEEARPATSGGGWAYQPYGASWLSTPSAPTLPEISVDITFDFDWDQVAATPTDSTSPRASVTEREQFYSGYFVRGAWFLVFPVGEELMIIEFKIAVIGFHIATMTDSENPSVHMADPARSRSLTVIRAELAQCNTSNSLDLLKIIQSGHVRLKNGAVIADAKTQFGRAEYDTPTISRREDF</sequence>
<dbReference type="EMBL" id="MCFA01000040">
    <property type="protein sequence ID" value="ORY13589.1"/>
    <property type="molecule type" value="Genomic_DNA"/>
</dbReference>
<comment type="caution">
    <text evidence="2">The sequence shown here is derived from an EMBL/GenBank/DDBJ whole genome shotgun (WGS) entry which is preliminary data.</text>
</comment>
<gene>
    <name evidence="2" type="ORF">BCR34DRAFT_599762</name>
</gene>